<dbReference type="InterPro" id="IPR052186">
    <property type="entry name" value="Hydantoin_racemase-like"/>
</dbReference>
<gene>
    <name evidence="2" type="primary">DCG1</name>
    <name evidence="2" type="ORF">SEPCBS57363_006002</name>
</gene>
<dbReference type="EMBL" id="CAWUOM010000156">
    <property type="protein sequence ID" value="CAK7274129.1"/>
    <property type="molecule type" value="Genomic_DNA"/>
</dbReference>
<reference evidence="2 3" key="1">
    <citation type="submission" date="2024-01" db="EMBL/GenBank/DDBJ databases">
        <authorList>
            <person name="Allen C."/>
            <person name="Tagirdzhanova G."/>
        </authorList>
    </citation>
    <scope>NUCLEOTIDE SEQUENCE [LARGE SCALE GENOMIC DNA]</scope>
    <source>
        <strain evidence="2 3">CBS 573.63</strain>
    </source>
</reference>
<proteinExistence type="inferred from homology"/>
<keyword evidence="3" id="KW-1185">Reference proteome</keyword>
<comment type="caution">
    <text evidence="2">The sequence shown here is derived from an EMBL/GenBank/DDBJ whole genome shotgun (WGS) entry which is preliminary data.</text>
</comment>
<dbReference type="Pfam" id="PF01177">
    <property type="entry name" value="Asp_Glu_race"/>
    <property type="match status" value="1"/>
</dbReference>
<dbReference type="PANTHER" id="PTHR28047:SF5">
    <property type="entry name" value="PROTEIN DCG1"/>
    <property type="match status" value="1"/>
</dbReference>
<dbReference type="InterPro" id="IPR053714">
    <property type="entry name" value="Iso_Racemase_Enz_sf"/>
</dbReference>
<evidence type="ECO:0000313" key="2">
    <source>
        <dbReference type="EMBL" id="CAK7274129.1"/>
    </source>
</evidence>
<name>A0ABP0E0Y7_9PEZI</name>
<sequence>MSSRNSTVRVLVLNPNSSKDMTHGVEEAIRSIGLPKHLELSTYTAPADSPASINDGSDLERSTAVVLSSFDIEDAIINYDAILVACFSVHPLVTLLSRRLTGTRMHVTGIFEASLVTALTLLPAYPCGVKASNKTWGIVTTGKFWEQHLTDGVAAYLGQREGDPMSSKFAGVYSTGLDAGDFHGGVSPEVIRAKLKGATKDLLCSSDVGCVVMGCAGMAGLEQIIREAAREQYGEETGSRVFIVDGVKAGAGLLDQTVKSARLFQE</sequence>
<protein>
    <submittedName>
        <fullName evidence="2">Protein dcg1</fullName>
    </submittedName>
</protein>
<dbReference type="Proteomes" id="UP001642501">
    <property type="component" value="Unassembled WGS sequence"/>
</dbReference>
<comment type="similarity">
    <text evidence="1">Belongs to the HyuE racemase family.</text>
</comment>
<dbReference type="PANTHER" id="PTHR28047">
    <property type="entry name" value="PROTEIN DCG1"/>
    <property type="match status" value="1"/>
</dbReference>
<accession>A0ABP0E0Y7</accession>
<evidence type="ECO:0000256" key="1">
    <source>
        <dbReference type="ARBA" id="ARBA00038414"/>
    </source>
</evidence>
<evidence type="ECO:0000313" key="3">
    <source>
        <dbReference type="Proteomes" id="UP001642501"/>
    </source>
</evidence>
<dbReference type="InterPro" id="IPR015942">
    <property type="entry name" value="Asp/Glu/hydantoin_racemase"/>
</dbReference>
<dbReference type="Gene3D" id="3.40.50.12500">
    <property type="match status" value="1"/>
</dbReference>
<organism evidence="2 3">
    <name type="scientific">Sporothrix epigloea</name>
    <dbReference type="NCBI Taxonomy" id="1892477"/>
    <lineage>
        <taxon>Eukaryota</taxon>
        <taxon>Fungi</taxon>
        <taxon>Dikarya</taxon>
        <taxon>Ascomycota</taxon>
        <taxon>Pezizomycotina</taxon>
        <taxon>Sordariomycetes</taxon>
        <taxon>Sordariomycetidae</taxon>
        <taxon>Ophiostomatales</taxon>
        <taxon>Ophiostomataceae</taxon>
        <taxon>Sporothrix</taxon>
    </lineage>
</organism>